<dbReference type="Gene3D" id="3.30.40.10">
    <property type="entry name" value="Zinc/RING finger domain, C3HC4 (zinc finger)"/>
    <property type="match status" value="1"/>
</dbReference>
<evidence type="ECO:0000259" key="1">
    <source>
        <dbReference type="Pfam" id="PF09765"/>
    </source>
</evidence>
<dbReference type="Pfam" id="PF18891">
    <property type="entry name" value="FANCL_d3"/>
    <property type="match status" value="1"/>
</dbReference>
<dbReference type="CDD" id="cd23831">
    <property type="entry name" value="DRWD-N_FANCL"/>
    <property type="match status" value="1"/>
</dbReference>
<dbReference type="Pfam" id="PF09765">
    <property type="entry name" value="FANCL_d1"/>
    <property type="match status" value="1"/>
</dbReference>
<dbReference type="PANTHER" id="PTHR13206:SF0">
    <property type="entry name" value="E3 UBIQUITIN-PROTEIN LIGASE FANCL"/>
    <property type="match status" value="1"/>
</dbReference>
<accession>A0A7M7PQI7</accession>
<dbReference type="GO" id="GO:0005634">
    <property type="term" value="C:nucleus"/>
    <property type="evidence" value="ECO:0000318"/>
    <property type="project" value="GO_Central"/>
</dbReference>
<dbReference type="Gene3D" id="3.10.110.10">
    <property type="entry name" value="Ubiquitin Conjugating Enzyme"/>
    <property type="match status" value="1"/>
</dbReference>
<dbReference type="GO" id="GO:0043240">
    <property type="term" value="C:Fanconi anaemia nuclear complex"/>
    <property type="evidence" value="ECO:0007669"/>
    <property type="project" value="InterPro"/>
</dbReference>
<reference evidence="5" key="2">
    <citation type="submission" date="2021-01" db="UniProtKB">
        <authorList>
            <consortium name="EnsemblMetazoa"/>
        </authorList>
    </citation>
    <scope>IDENTIFICATION</scope>
</reference>
<dbReference type="GO" id="GO:0036297">
    <property type="term" value="P:interstrand cross-link repair"/>
    <property type="evidence" value="ECO:0007669"/>
    <property type="project" value="InterPro"/>
</dbReference>
<feature type="domain" description="FANCL UBC-like" evidence="4">
    <location>
        <begin position="198"/>
        <end position="294"/>
    </location>
</feature>
<dbReference type="CDD" id="cd16490">
    <property type="entry name" value="RING-CH-C4HC3_FANCL"/>
    <property type="match status" value="1"/>
</dbReference>
<dbReference type="GO" id="GO:0006513">
    <property type="term" value="P:protein monoubiquitination"/>
    <property type="evidence" value="ECO:0000318"/>
    <property type="project" value="GO_Central"/>
</dbReference>
<organism evidence="5 6">
    <name type="scientific">Strongylocentrotus purpuratus</name>
    <name type="common">Purple sea urchin</name>
    <dbReference type="NCBI Taxonomy" id="7668"/>
    <lineage>
        <taxon>Eukaryota</taxon>
        <taxon>Metazoa</taxon>
        <taxon>Echinodermata</taxon>
        <taxon>Eleutherozoa</taxon>
        <taxon>Echinozoa</taxon>
        <taxon>Echinoidea</taxon>
        <taxon>Euechinoidea</taxon>
        <taxon>Echinacea</taxon>
        <taxon>Camarodonta</taxon>
        <taxon>Echinidea</taxon>
        <taxon>Strongylocentrotidae</taxon>
        <taxon>Strongylocentrotus</taxon>
    </lineage>
</organism>
<evidence type="ECO:0000313" key="6">
    <source>
        <dbReference type="Proteomes" id="UP000007110"/>
    </source>
</evidence>
<dbReference type="InParanoid" id="A0A7M7PQI7"/>
<evidence type="ECO:0008006" key="7">
    <source>
        <dbReference type="Google" id="ProtNLM"/>
    </source>
</evidence>
<feature type="domain" description="Fanconi anemia complex subunit FancL WD-repeat containing" evidence="1">
    <location>
        <begin position="10"/>
        <end position="84"/>
    </location>
</feature>
<dbReference type="KEGG" id="spu:754616"/>
<dbReference type="InterPro" id="IPR043003">
    <property type="entry name" value="FANCL_d3_sf"/>
</dbReference>
<dbReference type="SMART" id="SM01197">
    <property type="entry name" value="FANCL_C"/>
    <property type="match status" value="1"/>
</dbReference>
<dbReference type="GO" id="GO:0061630">
    <property type="term" value="F:ubiquitin protein ligase activity"/>
    <property type="evidence" value="ECO:0000318"/>
    <property type="project" value="GO_Central"/>
</dbReference>
<dbReference type="PANTHER" id="PTHR13206">
    <property type="entry name" value="UBIQUITIN LIGASE PROTEIN PHF9 FANCONI ANEMIA GROUP L PROTEIN"/>
    <property type="match status" value="1"/>
</dbReference>
<dbReference type="EnsemblMetazoa" id="XM_030998382">
    <property type="protein sequence ID" value="XP_030854242"/>
    <property type="gene ID" value="LOC754616"/>
</dbReference>
<dbReference type="OrthoDB" id="10263265at2759"/>
<dbReference type="CDD" id="cd23786">
    <property type="entry name" value="ELF_FANCL"/>
    <property type="match status" value="1"/>
</dbReference>
<proteinExistence type="predicted"/>
<dbReference type="InterPro" id="IPR044037">
    <property type="entry name" value="FANCL_d3"/>
</dbReference>
<dbReference type="Gene3D" id="3.10.110.20">
    <property type="entry name" value="RWD domain-like"/>
    <property type="match status" value="1"/>
</dbReference>
<dbReference type="InterPro" id="IPR016135">
    <property type="entry name" value="UBQ-conjugating_enzyme/RWD"/>
</dbReference>
<dbReference type="CDD" id="cd23832">
    <property type="entry name" value="DRWD-C_FANCL"/>
    <property type="match status" value="1"/>
</dbReference>
<dbReference type="Pfam" id="PF11793">
    <property type="entry name" value="FANCL_C"/>
    <property type="match status" value="1"/>
</dbReference>
<name>A0A7M7PQI7_STRPU</name>
<dbReference type="RefSeq" id="XP_030854242.1">
    <property type="nucleotide sequence ID" value="XM_030998382.1"/>
</dbReference>
<dbReference type="InterPro" id="IPR013083">
    <property type="entry name" value="Znf_RING/FYVE/PHD"/>
</dbReference>
<dbReference type="GO" id="GO:0006281">
    <property type="term" value="P:DNA repair"/>
    <property type="evidence" value="ECO:0000318"/>
    <property type="project" value="GO_Central"/>
</dbReference>
<feature type="domain" description="FANCL UBC-like" evidence="3">
    <location>
        <begin position="107"/>
        <end position="196"/>
    </location>
</feature>
<dbReference type="Proteomes" id="UP000007110">
    <property type="component" value="Unassembled WGS sequence"/>
</dbReference>
<keyword evidence="6" id="KW-1185">Reference proteome</keyword>
<evidence type="ECO:0000259" key="2">
    <source>
        <dbReference type="Pfam" id="PF11793"/>
    </source>
</evidence>
<evidence type="ECO:0000259" key="4">
    <source>
        <dbReference type="Pfam" id="PF18891"/>
    </source>
</evidence>
<protein>
    <recommendedName>
        <fullName evidence="7">E3 ubiquitin-protein ligase FANCL</fullName>
    </recommendedName>
</protein>
<dbReference type="GeneID" id="754616"/>
<dbReference type="InterPro" id="IPR019162">
    <property type="entry name" value="FancL_WD-rpt_cont_dom"/>
</dbReference>
<dbReference type="InterPro" id="IPR043898">
    <property type="entry name" value="FANCL_d2"/>
</dbReference>
<feature type="domain" description="FANCL C-terminal" evidence="2">
    <location>
        <begin position="305"/>
        <end position="373"/>
    </location>
</feature>
<reference evidence="6" key="1">
    <citation type="submission" date="2015-02" db="EMBL/GenBank/DDBJ databases">
        <title>Genome sequencing for Strongylocentrotus purpuratus.</title>
        <authorList>
            <person name="Murali S."/>
            <person name="Liu Y."/>
            <person name="Vee V."/>
            <person name="English A."/>
            <person name="Wang M."/>
            <person name="Skinner E."/>
            <person name="Han Y."/>
            <person name="Muzny D.M."/>
            <person name="Worley K.C."/>
            <person name="Gibbs R.A."/>
        </authorList>
    </citation>
    <scope>NUCLEOTIDE SEQUENCE</scope>
</reference>
<dbReference type="AlphaFoldDB" id="A0A7M7PQI7"/>
<dbReference type="SUPFAM" id="SSF57850">
    <property type="entry name" value="RING/U-box"/>
    <property type="match status" value="1"/>
</dbReference>
<evidence type="ECO:0000259" key="3">
    <source>
        <dbReference type="Pfam" id="PF18890"/>
    </source>
</evidence>
<dbReference type="OMA" id="NRPFHAK"/>
<dbReference type="Pfam" id="PF18890">
    <property type="entry name" value="FANCL_d2"/>
    <property type="match status" value="1"/>
</dbReference>
<dbReference type="InterPro" id="IPR026850">
    <property type="entry name" value="FANCL_C"/>
</dbReference>
<dbReference type="InterPro" id="IPR026848">
    <property type="entry name" value="Fancl"/>
</dbReference>
<evidence type="ECO:0000313" key="5">
    <source>
        <dbReference type="EnsemblMetazoa" id="XP_030854242"/>
    </source>
</evidence>
<sequence>MTENGNWHILIPQNLEKTIWTGLIRVEGEEFQIQIELPRDKNIKHASVRGDWRLVRHLSKVQGTLESRLKSAVDPKAFMQEVCSLFDNIKVSKTGTPSHGVVDDSPLYQRLVEEVETLGWEMVTNLESDLSQFELTCNYSSDKTHNVTVQVHSEAQHPSNAPVCATTLQDDFQLHWTPKLCLHDVITQFEGFLLKYRSFWEEMAEIDNNTWVLEPEKPGPMDVSRRIALGSNFSIQIVVDPVHPRMLPQCRFLGADNVINPVRKLLNTNLHAWNSQSSLLTNLRNILEVDFPTPAESQVQDFKEECGICYSYSLDSVIPDQVCDNPHCNKPFHQTCLYEWLRALPSSYQSITGVGFNILYGECPYCSKAISVKKLNER</sequence>